<dbReference type="Proteomes" id="UP001345963">
    <property type="component" value="Unassembled WGS sequence"/>
</dbReference>
<evidence type="ECO:0000256" key="1">
    <source>
        <dbReference type="SAM" id="MobiDB-lite"/>
    </source>
</evidence>
<feature type="non-terminal residue" evidence="3">
    <location>
        <position position="108"/>
    </location>
</feature>
<protein>
    <submittedName>
        <fullName evidence="3">Uncharacterized protein</fullName>
    </submittedName>
</protein>
<organism evidence="3 4">
    <name type="scientific">Ataeniobius toweri</name>
    <dbReference type="NCBI Taxonomy" id="208326"/>
    <lineage>
        <taxon>Eukaryota</taxon>
        <taxon>Metazoa</taxon>
        <taxon>Chordata</taxon>
        <taxon>Craniata</taxon>
        <taxon>Vertebrata</taxon>
        <taxon>Euteleostomi</taxon>
        <taxon>Actinopterygii</taxon>
        <taxon>Neopterygii</taxon>
        <taxon>Teleostei</taxon>
        <taxon>Neoteleostei</taxon>
        <taxon>Acanthomorphata</taxon>
        <taxon>Ovalentaria</taxon>
        <taxon>Atherinomorphae</taxon>
        <taxon>Cyprinodontiformes</taxon>
        <taxon>Goodeidae</taxon>
        <taxon>Ataeniobius</taxon>
    </lineage>
</organism>
<evidence type="ECO:0000313" key="3">
    <source>
        <dbReference type="EMBL" id="MED6243855.1"/>
    </source>
</evidence>
<feature type="region of interest" description="Disordered" evidence="1">
    <location>
        <begin position="86"/>
        <end position="108"/>
    </location>
</feature>
<evidence type="ECO:0000256" key="2">
    <source>
        <dbReference type="SAM" id="SignalP"/>
    </source>
</evidence>
<keyword evidence="2" id="KW-0732">Signal</keyword>
<comment type="caution">
    <text evidence="3">The sequence shown here is derived from an EMBL/GenBank/DDBJ whole genome shotgun (WGS) entry which is preliminary data.</text>
</comment>
<feature type="signal peptide" evidence="2">
    <location>
        <begin position="1"/>
        <end position="25"/>
    </location>
</feature>
<feature type="chain" id="PRO_5046551990" evidence="2">
    <location>
        <begin position="26"/>
        <end position="108"/>
    </location>
</feature>
<name>A0ABU7B2K4_9TELE</name>
<feature type="compositionally biased region" description="Basic and acidic residues" evidence="1">
    <location>
        <begin position="90"/>
        <end position="108"/>
    </location>
</feature>
<sequence length="108" mass="12606">MDQRYPYLLSLILCSIRTLLRLSLTKSCVISLIKYSSHNSRAGFIQFLRRLKSNLFLLKHTKLIVAMEERRRLTYKVNREFLDEGSLDEMGGRSDSKTSLCDKMKDSL</sequence>
<dbReference type="EMBL" id="JAHUTI010036675">
    <property type="protein sequence ID" value="MED6243855.1"/>
    <property type="molecule type" value="Genomic_DNA"/>
</dbReference>
<reference evidence="3 4" key="1">
    <citation type="submission" date="2021-07" db="EMBL/GenBank/DDBJ databases">
        <authorList>
            <person name="Palmer J.M."/>
        </authorList>
    </citation>
    <scope>NUCLEOTIDE SEQUENCE [LARGE SCALE GENOMIC DNA]</scope>
    <source>
        <strain evidence="3 4">AT_MEX2019</strain>
        <tissue evidence="3">Muscle</tissue>
    </source>
</reference>
<gene>
    <name evidence="3" type="ORF">ATANTOWER_028500</name>
</gene>
<keyword evidence="4" id="KW-1185">Reference proteome</keyword>
<proteinExistence type="predicted"/>
<evidence type="ECO:0000313" key="4">
    <source>
        <dbReference type="Proteomes" id="UP001345963"/>
    </source>
</evidence>
<accession>A0ABU7B2K4</accession>